<name>A0ABR0VYJ3_REHGL</name>
<proteinExistence type="inferred from homology"/>
<dbReference type="Proteomes" id="UP001318860">
    <property type="component" value="Unassembled WGS sequence"/>
</dbReference>
<dbReference type="Gene3D" id="1.10.220.10">
    <property type="entry name" value="Annexin"/>
    <property type="match status" value="1"/>
</dbReference>
<comment type="similarity">
    <text evidence="3">Belongs to the annexin family.</text>
</comment>
<protein>
    <recommendedName>
        <fullName evidence="3">Annexin</fullName>
    </recommendedName>
</protein>
<organism evidence="5 6">
    <name type="scientific">Rehmannia glutinosa</name>
    <name type="common">Chinese foxglove</name>
    <dbReference type="NCBI Taxonomy" id="99300"/>
    <lineage>
        <taxon>Eukaryota</taxon>
        <taxon>Viridiplantae</taxon>
        <taxon>Streptophyta</taxon>
        <taxon>Embryophyta</taxon>
        <taxon>Tracheophyta</taxon>
        <taxon>Spermatophyta</taxon>
        <taxon>Magnoliopsida</taxon>
        <taxon>eudicotyledons</taxon>
        <taxon>Gunneridae</taxon>
        <taxon>Pentapetalae</taxon>
        <taxon>asterids</taxon>
        <taxon>lamiids</taxon>
        <taxon>Lamiales</taxon>
        <taxon>Orobanchaceae</taxon>
        <taxon>Rehmannieae</taxon>
        <taxon>Rehmannia</taxon>
    </lineage>
</organism>
<dbReference type="SUPFAM" id="SSF47874">
    <property type="entry name" value="Annexin"/>
    <property type="match status" value="1"/>
</dbReference>
<dbReference type="Pfam" id="PF00191">
    <property type="entry name" value="Annexin"/>
    <property type="match status" value="1"/>
</dbReference>
<comment type="caution">
    <text evidence="5">The sequence shown here is derived from an EMBL/GenBank/DDBJ whole genome shotgun (WGS) entry which is preliminary data.</text>
</comment>
<dbReference type="PANTHER" id="PTHR10502:SF99">
    <property type="entry name" value="ANNEXIN D3"/>
    <property type="match status" value="1"/>
</dbReference>
<evidence type="ECO:0000256" key="2">
    <source>
        <dbReference type="ARBA" id="ARBA00023216"/>
    </source>
</evidence>
<keyword evidence="6" id="KW-1185">Reference proteome</keyword>
<evidence type="ECO:0000256" key="4">
    <source>
        <dbReference type="SAM" id="Phobius"/>
    </source>
</evidence>
<evidence type="ECO:0000256" key="3">
    <source>
        <dbReference type="RuleBase" id="RU003540"/>
    </source>
</evidence>
<dbReference type="SMART" id="SM00335">
    <property type="entry name" value="ANX"/>
    <property type="match status" value="1"/>
</dbReference>
<dbReference type="InterPro" id="IPR018252">
    <property type="entry name" value="Annexin_repeat_CS"/>
</dbReference>
<dbReference type="PRINTS" id="PR00196">
    <property type="entry name" value="ANNEXIN"/>
</dbReference>
<dbReference type="PANTHER" id="PTHR10502">
    <property type="entry name" value="ANNEXIN"/>
    <property type="match status" value="1"/>
</dbReference>
<dbReference type="InterPro" id="IPR037104">
    <property type="entry name" value="Annexin_sf"/>
</dbReference>
<accession>A0ABR0VYJ3</accession>
<sequence length="310" mass="35249">MATIRIPEMVPSPAEDCERLNKAFKRCKACKRGIKVKEEKHNTITNNSRDSLCFTSPHHLVAVRKAIVLCLTLHLKKTSSLMSLFPLKKFSEFDRYDKEVVASNIASMEAAKLHEAIEAKKLMMMSFVRVLRHYGLWKGILESIMKVVIWCIDSQRNTLLRLFWYFWVLFEITISLYMIWTPQVIRAAIVGLGTDEESLTRAIVTRAEIDMMKTGGEYYNANKSSLDNAVIGDTSGDKDFLMTLLGANLQIYMLSCSHAQESDVKGTSSCPLSEEADLAVFIEEQSENQEWYDGKKKLQALISVQKDQSL</sequence>
<evidence type="ECO:0000313" key="5">
    <source>
        <dbReference type="EMBL" id="KAK6140391.1"/>
    </source>
</evidence>
<keyword evidence="1 3" id="KW-0677">Repeat</keyword>
<reference evidence="5 6" key="1">
    <citation type="journal article" date="2021" name="Comput. Struct. Biotechnol. J.">
        <title>De novo genome assembly of the potent medicinal plant Rehmannia glutinosa using nanopore technology.</title>
        <authorList>
            <person name="Ma L."/>
            <person name="Dong C."/>
            <person name="Song C."/>
            <person name="Wang X."/>
            <person name="Zheng X."/>
            <person name="Niu Y."/>
            <person name="Chen S."/>
            <person name="Feng W."/>
        </authorList>
    </citation>
    <scope>NUCLEOTIDE SEQUENCE [LARGE SCALE GENOMIC DNA]</scope>
    <source>
        <strain evidence="5">DH-2019</strain>
    </source>
</reference>
<gene>
    <name evidence="5" type="ORF">DH2020_025861</name>
</gene>
<dbReference type="InterPro" id="IPR018502">
    <property type="entry name" value="Annexin_repeat"/>
</dbReference>
<feature type="transmembrane region" description="Helical" evidence="4">
    <location>
        <begin position="162"/>
        <end position="180"/>
    </location>
</feature>
<keyword evidence="3" id="KW-0106">Calcium</keyword>
<dbReference type="EMBL" id="JABTTQ020000336">
    <property type="protein sequence ID" value="KAK6140391.1"/>
    <property type="molecule type" value="Genomic_DNA"/>
</dbReference>
<evidence type="ECO:0000256" key="1">
    <source>
        <dbReference type="ARBA" id="ARBA00022737"/>
    </source>
</evidence>
<keyword evidence="4" id="KW-0472">Membrane</keyword>
<keyword evidence="4" id="KW-1133">Transmembrane helix</keyword>
<dbReference type="InterPro" id="IPR001464">
    <property type="entry name" value="Annexin"/>
</dbReference>
<comment type="domain">
    <text evidence="3">A pair of annexin repeats may form one binding site for calcium and phospholipid.</text>
</comment>
<keyword evidence="4" id="KW-0812">Transmembrane</keyword>
<dbReference type="PROSITE" id="PS00223">
    <property type="entry name" value="ANNEXIN_1"/>
    <property type="match status" value="1"/>
</dbReference>
<keyword evidence="3" id="KW-0111">Calcium/phospholipid-binding</keyword>
<keyword evidence="2 3" id="KW-0041">Annexin</keyword>
<evidence type="ECO:0000313" key="6">
    <source>
        <dbReference type="Proteomes" id="UP001318860"/>
    </source>
</evidence>